<dbReference type="Proteomes" id="UP000499080">
    <property type="component" value="Unassembled WGS sequence"/>
</dbReference>
<feature type="region of interest" description="Disordered" evidence="1">
    <location>
        <begin position="19"/>
        <end position="47"/>
    </location>
</feature>
<reference evidence="3 4" key="1">
    <citation type="journal article" date="2019" name="Sci. Rep.">
        <title>Orb-weaving spider Araneus ventricosus genome elucidates the spidroin gene catalogue.</title>
        <authorList>
            <person name="Kono N."/>
            <person name="Nakamura H."/>
            <person name="Ohtoshi R."/>
            <person name="Moran D.A.P."/>
            <person name="Shinohara A."/>
            <person name="Yoshida Y."/>
            <person name="Fujiwara M."/>
            <person name="Mori M."/>
            <person name="Tomita M."/>
            <person name="Arakawa K."/>
        </authorList>
    </citation>
    <scope>NUCLEOTIDE SEQUENCE [LARGE SCALE GENOMIC DNA]</scope>
</reference>
<sequence>MQIFVANLSDCANPVVLEKKRQSSTRTNEVNSKSLSHDEKRQLSLNNKLPDEQLGKIVHYIQSRRTNTTTPMANPKPKSHISPHQDVQVARVTTKH</sequence>
<dbReference type="Pfam" id="PF17035">
    <property type="entry name" value="BET"/>
    <property type="match status" value="1"/>
</dbReference>
<keyword evidence="4" id="KW-1185">Reference proteome</keyword>
<name>A0A4Y2NE38_ARAVE</name>
<comment type="caution">
    <text evidence="3">The sequence shown here is derived from an EMBL/GenBank/DDBJ whole genome shotgun (WGS) entry which is preliminary data.</text>
</comment>
<protein>
    <recommendedName>
        <fullName evidence="2">NET domain-containing protein</fullName>
    </recommendedName>
</protein>
<accession>A0A4Y2NE38</accession>
<evidence type="ECO:0000313" key="4">
    <source>
        <dbReference type="Proteomes" id="UP000499080"/>
    </source>
</evidence>
<dbReference type="Gene3D" id="1.20.1270.220">
    <property type="match status" value="1"/>
</dbReference>
<evidence type="ECO:0000313" key="3">
    <source>
        <dbReference type="EMBL" id="GBN37024.1"/>
    </source>
</evidence>
<dbReference type="InterPro" id="IPR027353">
    <property type="entry name" value="NET_dom"/>
</dbReference>
<dbReference type="InterPro" id="IPR038336">
    <property type="entry name" value="NET_sf"/>
</dbReference>
<dbReference type="AlphaFoldDB" id="A0A4Y2NE38"/>
<dbReference type="EMBL" id="BGPR01008946">
    <property type="protein sequence ID" value="GBN37024.1"/>
    <property type="molecule type" value="Genomic_DNA"/>
</dbReference>
<gene>
    <name evidence="3" type="ORF">AVEN_256641_1</name>
</gene>
<organism evidence="3 4">
    <name type="scientific">Araneus ventricosus</name>
    <name type="common">Orbweaver spider</name>
    <name type="synonym">Epeira ventricosa</name>
    <dbReference type="NCBI Taxonomy" id="182803"/>
    <lineage>
        <taxon>Eukaryota</taxon>
        <taxon>Metazoa</taxon>
        <taxon>Ecdysozoa</taxon>
        <taxon>Arthropoda</taxon>
        <taxon>Chelicerata</taxon>
        <taxon>Arachnida</taxon>
        <taxon>Araneae</taxon>
        <taxon>Araneomorphae</taxon>
        <taxon>Entelegynae</taxon>
        <taxon>Araneoidea</taxon>
        <taxon>Araneidae</taxon>
        <taxon>Araneus</taxon>
    </lineage>
</organism>
<feature type="compositionally biased region" description="Polar residues" evidence="1">
    <location>
        <begin position="24"/>
        <end position="34"/>
    </location>
</feature>
<evidence type="ECO:0000259" key="2">
    <source>
        <dbReference type="Pfam" id="PF17035"/>
    </source>
</evidence>
<feature type="region of interest" description="Disordered" evidence="1">
    <location>
        <begin position="65"/>
        <end position="96"/>
    </location>
</feature>
<feature type="domain" description="NET" evidence="2">
    <location>
        <begin position="35"/>
        <end position="66"/>
    </location>
</feature>
<proteinExistence type="predicted"/>
<evidence type="ECO:0000256" key="1">
    <source>
        <dbReference type="SAM" id="MobiDB-lite"/>
    </source>
</evidence>